<organism evidence="2 3">
    <name type="scientific">Haloechinothrix salitolerans</name>
    <dbReference type="NCBI Taxonomy" id="926830"/>
    <lineage>
        <taxon>Bacteria</taxon>
        <taxon>Bacillati</taxon>
        <taxon>Actinomycetota</taxon>
        <taxon>Actinomycetes</taxon>
        <taxon>Pseudonocardiales</taxon>
        <taxon>Pseudonocardiaceae</taxon>
        <taxon>Haloechinothrix</taxon>
    </lineage>
</organism>
<evidence type="ECO:0000313" key="2">
    <source>
        <dbReference type="EMBL" id="MFC6871698.1"/>
    </source>
</evidence>
<comment type="caution">
    <text evidence="2">The sequence shown here is derived from an EMBL/GenBank/DDBJ whole genome shotgun (WGS) entry which is preliminary data.</text>
</comment>
<dbReference type="Gene3D" id="1.10.260.130">
    <property type="match status" value="1"/>
</dbReference>
<sequence>MRIPPRKALGVALAALFATLIVAATPGTALATSFYDPPSPLPAGEPGDVIRHEPTSFYLDPLKLKEANAEAHRIMYRSTDTHGDPMAVTGTVLKSRYPWTGVGPRPIIGFATGTQGLGDTCAPSKRMAAGLEYEGIFLEGLLQRGYGIAITDYQGLGTPGNHTYVNRTAEAHAVLDAVRAAQRLPEAGLPDAGPVLTAGYSQGGGASAAAAEMASSYAPELRLKGAYVGAPPADKGAVGEHLDGSHAAGLLGYAIVGLDAAYPELGIPDLLNERGRKLFAEITQECVEETILNYPFMRSEDLTVDGKPVSDYLDEEPFKSVVADQRLGNRAPSVPTLVAHSALDDIVPYAQGRQMARDWCDRGANVRFKTMLTPTHVGGILEASTTAFFWMEQRVAGLPQRSDCGSF</sequence>
<dbReference type="PANTHER" id="PTHR34853:SF1">
    <property type="entry name" value="LIPASE 5"/>
    <property type="match status" value="1"/>
</dbReference>
<evidence type="ECO:0000256" key="1">
    <source>
        <dbReference type="SAM" id="SignalP"/>
    </source>
</evidence>
<reference evidence="3" key="1">
    <citation type="journal article" date="2019" name="Int. J. Syst. Evol. Microbiol.">
        <title>The Global Catalogue of Microorganisms (GCM) 10K type strain sequencing project: providing services to taxonomists for standard genome sequencing and annotation.</title>
        <authorList>
            <consortium name="The Broad Institute Genomics Platform"/>
            <consortium name="The Broad Institute Genome Sequencing Center for Infectious Disease"/>
            <person name="Wu L."/>
            <person name="Ma J."/>
        </authorList>
    </citation>
    <scope>NUCLEOTIDE SEQUENCE [LARGE SCALE GENOMIC DNA]</scope>
    <source>
        <strain evidence="3">KCTC 32255</strain>
    </source>
</reference>
<dbReference type="InterPro" id="IPR029058">
    <property type="entry name" value="AB_hydrolase_fold"/>
</dbReference>
<dbReference type="PIRSF" id="PIRSF029171">
    <property type="entry name" value="Esterase_LipA"/>
    <property type="match status" value="1"/>
</dbReference>
<keyword evidence="1" id="KW-0732">Signal</keyword>
<dbReference type="Pfam" id="PF03583">
    <property type="entry name" value="LIP"/>
    <property type="match status" value="1"/>
</dbReference>
<evidence type="ECO:0000313" key="3">
    <source>
        <dbReference type="Proteomes" id="UP001596337"/>
    </source>
</evidence>
<dbReference type="Gene3D" id="3.40.50.1820">
    <property type="entry name" value="alpha/beta hydrolase"/>
    <property type="match status" value="1"/>
</dbReference>
<dbReference type="Proteomes" id="UP001596337">
    <property type="component" value="Unassembled WGS sequence"/>
</dbReference>
<proteinExistence type="predicted"/>
<dbReference type="PANTHER" id="PTHR34853">
    <property type="match status" value="1"/>
</dbReference>
<dbReference type="RefSeq" id="WP_345391737.1">
    <property type="nucleotide sequence ID" value="NZ_BAABLA010000007.1"/>
</dbReference>
<dbReference type="InterPro" id="IPR005152">
    <property type="entry name" value="Lipase_secreted"/>
</dbReference>
<dbReference type="EMBL" id="JBHSXX010000001">
    <property type="protein sequence ID" value="MFC6871698.1"/>
    <property type="molecule type" value="Genomic_DNA"/>
</dbReference>
<feature type="chain" id="PRO_5045968041" evidence="1">
    <location>
        <begin position="24"/>
        <end position="407"/>
    </location>
</feature>
<accession>A0ABW2CAY0</accession>
<name>A0ABW2CAY0_9PSEU</name>
<dbReference type="SUPFAM" id="SSF53474">
    <property type="entry name" value="alpha/beta-Hydrolases"/>
    <property type="match status" value="1"/>
</dbReference>
<gene>
    <name evidence="2" type="ORF">ACFQGD_31715</name>
</gene>
<protein>
    <submittedName>
        <fullName evidence="2">Lipase family protein</fullName>
    </submittedName>
</protein>
<feature type="signal peptide" evidence="1">
    <location>
        <begin position="1"/>
        <end position="23"/>
    </location>
</feature>
<keyword evidence="3" id="KW-1185">Reference proteome</keyword>